<gene>
    <name evidence="1" type="ORF">PUW25_08335</name>
</gene>
<name>A0ABY7XHD2_9BACL</name>
<reference evidence="1 2" key="1">
    <citation type="submission" date="2023-02" db="EMBL/GenBank/DDBJ databases">
        <title>Pathogen: clinical or host-associated sample.</title>
        <authorList>
            <person name="Hergert J."/>
            <person name="Casey R."/>
            <person name="Wagner J."/>
            <person name="Young E.L."/>
            <person name="Oakeson K.F."/>
        </authorList>
    </citation>
    <scope>NUCLEOTIDE SEQUENCE [LARGE SCALE GENOMIC DNA]</scope>
    <source>
        <strain evidence="1 2">2022CK-00829</strain>
    </source>
</reference>
<evidence type="ECO:0000313" key="2">
    <source>
        <dbReference type="Proteomes" id="UP001221519"/>
    </source>
</evidence>
<dbReference type="InterPro" id="IPR036812">
    <property type="entry name" value="NAD(P)_OxRdtase_dom_sf"/>
</dbReference>
<accession>A0ABY7XHD2</accession>
<organism evidence="1 2">
    <name type="scientific">Paenibacillus urinalis</name>
    <dbReference type="NCBI Taxonomy" id="521520"/>
    <lineage>
        <taxon>Bacteria</taxon>
        <taxon>Bacillati</taxon>
        <taxon>Bacillota</taxon>
        <taxon>Bacilli</taxon>
        <taxon>Bacillales</taxon>
        <taxon>Paenibacillaceae</taxon>
        <taxon>Paenibacillus</taxon>
    </lineage>
</organism>
<sequence length="72" mass="8213">MDEFSKRLSEASAALILLSKEFERLETDHSDLLCLNYPFSVCLLEIVHGMLEWQETINELKEAIKLGKTANS</sequence>
<protein>
    <submittedName>
        <fullName evidence="1">Uncharacterized protein</fullName>
    </submittedName>
</protein>
<proteinExistence type="predicted"/>
<dbReference type="EMBL" id="CP118108">
    <property type="protein sequence ID" value="WDI03942.1"/>
    <property type="molecule type" value="Genomic_DNA"/>
</dbReference>
<keyword evidence="2" id="KW-1185">Reference proteome</keyword>
<evidence type="ECO:0000313" key="1">
    <source>
        <dbReference type="EMBL" id="WDI03942.1"/>
    </source>
</evidence>
<dbReference type="Proteomes" id="UP001221519">
    <property type="component" value="Chromosome"/>
</dbReference>
<dbReference type="SUPFAM" id="SSF51430">
    <property type="entry name" value="NAD(P)-linked oxidoreductase"/>
    <property type="match status" value="1"/>
</dbReference>
<dbReference type="RefSeq" id="WP_274336896.1">
    <property type="nucleotide sequence ID" value="NZ_CP118106.1"/>
</dbReference>